<dbReference type="PANTHER" id="PTHR43201">
    <property type="entry name" value="ACYL-COA SYNTHETASE"/>
    <property type="match status" value="1"/>
</dbReference>
<name>A0A7C0WS49_9BACT</name>
<dbReference type="InterPro" id="IPR025110">
    <property type="entry name" value="AMP-bd_C"/>
</dbReference>
<gene>
    <name evidence="5" type="ORF">ENG14_03905</name>
</gene>
<dbReference type="Pfam" id="PF13193">
    <property type="entry name" value="AMP-binding_C"/>
    <property type="match status" value="1"/>
</dbReference>
<protein>
    <submittedName>
        <fullName evidence="5">Long-chain-fatty-acid--CoA ligase</fullName>
    </submittedName>
</protein>
<dbReference type="Proteomes" id="UP000886355">
    <property type="component" value="Unassembled WGS sequence"/>
</dbReference>
<comment type="caution">
    <text evidence="5">The sequence shown here is derived from an EMBL/GenBank/DDBJ whole genome shotgun (WGS) entry which is preliminary data.</text>
</comment>
<dbReference type="GO" id="GO:0031956">
    <property type="term" value="F:medium-chain fatty acid-CoA ligase activity"/>
    <property type="evidence" value="ECO:0007669"/>
    <property type="project" value="TreeGrafter"/>
</dbReference>
<dbReference type="EMBL" id="DQZW01000184">
    <property type="protein sequence ID" value="HDL90029.1"/>
    <property type="molecule type" value="Genomic_DNA"/>
</dbReference>
<dbReference type="NCBIfam" id="NF005702">
    <property type="entry name" value="PRK07514.1"/>
    <property type="match status" value="1"/>
</dbReference>
<dbReference type="GO" id="GO:0006631">
    <property type="term" value="P:fatty acid metabolic process"/>
    <property type="evidence" value="ECO:0007669"/>
    <property type="project" value="TreeGrafter"/>
</dbReference>
<evidence type="ECO:0000259" key="3">
    <source>
        <dbReference type="Pfam" id="PF00501"/>
    </source>
</evidence>
<reference evidence="5" key="1">
    <citation type="journal article" date="2020" name="mSystems">
        <title>Genome- and Community-Level Interaction Insights into Carbon Utilization and Element Cycling Functions of Hydrothermarchaeota in Hydrothermal Sediment.</title>
        <authorList>
            <person name="Zhou Z."/>
            <person name="Liu Y."/>
            <person name="Xu W."/>
            <person name="Pan J."/>
            <person name="Luo Z.H."/>
            <person name="Li M."/>
        </authorList>
    </citation>
    <scope>NUCLEOTIDE SEQUENCE [LARGE SCALE GENOMIC DNA]</scope>
    <source>
        <strain evidence="5">HyVt-19</strain>
    </source>
</reference>
<dbReference type="InterPro" id="IPR045851">
    <property type="entry name" value="AMP-bd_C_sf"/>
</dbReference>
<dbReference type="InterPro" id="IPR000873">
    <property type="entry name" value="AMP-dep_synth/lig_dom"/>
</dbReference>
<evidence type="ECO:0000259" key="4">
    <source>
        <dbReference type="Pfam" id="PF13193"/>
    </source>
</evidence>
<evidence type="ECO:0000256" key="2">
    <source>
        <dbReference type="ARBA" id="ARBA00022598"/>
    </source>
</evidence>
<proteinExistence type="inferred from homology"/>
<dbReference type="SUPFAM" id="SSF56801">
    <property type="entry name" value="Acetyl-CoA synthetase-like"/>
    <property type="match status" value="1"/>
</dbReference>
<dbReference type="CDD" id="cd05936">
    <property type="entry name" value="FC-FACS_FadD_like"/>
    <property type="match status" value="1"/>
</dbReference>
<dbReference type="NCBIfam" id="NF004837">
    <property type="entry name" value="PRK06187.1"/>
    <property type="match status" value="1"/>
</dbReference>
<feature type="domain" description="AMP-dependent synthetase/ligase" evidence="3">
    <location>
        <begin position="9"/>
        <end position="367"/>
    </location>
</feature>
<feature type="domain" description="AMP-binding enzyme C-terminal" evidence="4">
    <location>
        <begin position="419"/>
        <end position="495"/>
    </location>
</feature>
<dbReference type="PROSITE" id="PS00455">
    <property type="entry name" value="AMP_BINDING"/>
    <property type="match status" value="1"/>
</dbReference>
<dbReference type="InterPro" id="IPR042099">
    <property type="entry name" value="ANL_N_sf"/>
</dbReference>
<accession>A0A7C0WS49</accession>
<dbReference type="FunFam" id="3.30.300.30:FF:000008">
    <property type="entry name" value="2,3-dihydroxybenzoate-AMP ligase"/>
    <property type="match status" value="1"/>
</dbReference>
<evidence type="ECO:0000256" key="1">
    <source>
        <dbReference type="ARBA" id="ARBA00006432"/>
    </source>
</evidence>
<dbReference type="Gene3D" id="3.30.300.30">
    <property type="match status" value="1"/>
</dbReference>
<dbReference type="AlphaFoldDB" id="A0A7C0WS49"/>
<keyword evidence="2 5" id="KW-0436">Ligase</keyword>
<dbReference type="PANTHER" id="PTHR43201:SF8">
    <property type="entry name" value="ACYL-COA SYNTHETASE FAMILY MEMBER 3"/>
    <property type="match status" value="1"/>
</dbReference>
<evidence type="ECO:0000313" key="5">
    <source>
        <dbReference type="EMBL" id="HDL90029.1"/>
    </source>
</evidence>
<organism evidence="5">
    <name type="scientific">Thermodesulforhabdus norvegica</name>
    <dbReference type="NCBI Taxonomy" id="39841"/>
    <lineage>
        <taxon>Bacteria</taxon>
        <taxon>Pseudomonadati</taxon>
        <taxon>Thermodesulfobacteriota</taxon>
        <taxon>Syntrophobacteria</taxon>
        <taxon>Syntrophobacterales</taxon>
        <taxon>Thermodesulforhabdaceae</taxon>
        <taxon>Thermodesulforhabdus</taxon>
    </lineage>
</organism>
<dbReference type="Pfam" id="PF00501">
    <property type="entry name" value="AMP-binding"/>
    <property type="match status" value="1"/>
</dbReference>
<dbReference type="InterPro" id="IPR020845">
    <property type="entry name" value="AMP-binding_CS"/>
</dbReference>
<dbReference type="Gene3D" id="3.40.50.12780">
    <property type="entry name" value="N-terminal domain of ligase-like"/>
    <property type="match status" value="1"/>
</dbReference>
<comment type="similarity">
    <text evidence="1">Belongs to the ATP-dependent AMP-binding enzyme family.</text>
</comment>
<sequence length="512" mass="57320">MNVAQILAQSGARNPGKIAVDFEGTPYTYAQIDERVKRCAGFLKQIGVKKGDRVAIQVPKSMEFVYVHLATLALGAICVPLNTGYPASEVQYFIEDSGSTVFVTYSSGFSSVENAVGSIKGLEVILLDDQSPSGHEPLCDHLEKASDTDLRTYPTEPDDVAVLFYTSGTTGKPKGAMITHKNLISNTQALHEIWHWSDQDVLLHVLPLFHVHGLAVALYGGLYAGATIVMHERFDPRRTWETLEKVPCTIFMGVPTMYYRMMQEWESVQPDLSKMRVFISGSAPLLENLFYRFEKTTGFRILERYGMTEALMITSNPYEPERRIPRSVGYPLPGMKIRIVSEEGEDVEPGQVGEVWVKGNNVFKGYWNNPEKTSETFCDGWLKSGDLGYQDPEDDLRLYLVGRAKELIITGGYNVYPKEVENVLEEHESVMESAVVGIPDQDYGEKVVAAVVLKGDMKSINPEELIKYCKTKLASYKCPKMIFKMDSLPRNAMGKVQKHVLQKVIISKLEGQ</sequence>